<dbReference type="AlphaFoldDB" id="A0AAW4MYX1"/>
<dbReference type="RefSeq" id="WP_217744573.1">
    <property type="nucleotide sequence ID" value="NZ_JAHOEI010000028.1"/>
</dbReference>
<name>A0AAW4MYX1_9BACT</name>
<dbReference type="EMBL" id="JAHOEI010000028">
    <property type="protein sequence ID" value="MBV3387802.1"/>
    <property type="molecule type" value="Genomic_DNA"/>
</dbReference>
<organism evidence="1 2">
    <name type="scientific">Segatella copri</name>
    <dbReference type="NCBI Taxonomy" id="165179"/>
    <lineage>
        <taxon>Bacteria</taxon>
        <taxon>Pseudomonadati</taxon>
        <taxon>Bacteroidota</taxon>
        <taxon>Bacteroidia</taxon>
        <taxon>Bacteroidales</taxon>
        <taxon>Prevotellaceae</taxon>
        <taxon>Segatella</taxon>
    </lineage>
</organism>
<comment type="caution">
    <text evidence="1">The sequence shown here is derived from an EMBL/GenBank/DDBJ whole genome shotgun (WGS) entry which is preliminary data.</text>
</comment>
<reference evidence="1" key="1">
    <citation type="submission" date="2021-06" db="EMBL/GenBank/DDBJ databases">
        <title>Collection of gut derived symbiotic bacterial strains cultured from healthy donors.</title>
        <authorList>
            <person name="Lin H."/>
            <person name="Littmann E."/>
            <person name="Pamer E.G."/>
        </authorList>
    </citation>
    <scope>NUCLEOTIDE SEQUENCE</scope>
    <source>
        <strain evidence="1">MSK.21.74</strain>
    </source>
</reference>
<evidence type="ECO:0000313" key="2">
    <source>
        <dbReference type="Proteomes" id="UP001196765"/>
    </source>
</evidence>
<sequence length="712" mass="80867">MKKLVLFIAFVYGSIGWGGNRSFAQQIDRYQVVTRNNPHVMGMDSLSSLSVGNGGFAVTVDGTGLQSFPKAYAKGVPLGTMSDWGWHSFQNPEGFKEEETWKEYDFGRGHKEIYATQIKNDKRKKAAADWFRVNPHRLHLGTVGLSLGSDPRQVKNVDQKLDMWNGIIRSSFEYQKYHYQVQTVCDPERDMLATHIISRGIASGKGGKVAVDVKFAYPTGGHCDDACDWTKDQLHSTTLVAHTAQSATLKRVVDATLYYVVLRWEGKAALKQKGKNFYQLVAKGNELSVSCEYLEKLPVQVSPDKCFPQVASDAKAYWNRYWKQGGIVDFGLCKDHRARELERRVVQSLYLLAIQDAGDTPPQETGLTYNSWFGKFHLEMILWHQLQFATWGHPELLDRSLSWYLKAEKNARKIAERQGFKGVRWMKMTDPDAGEAPSSTGSFLIWQQPHLIYLAEMLYRANPSPAVLQKYGRLVEETAQFMGDFATYDQVNNRYTLRGCIAAQETLPAATTVNPPFELSYWHFALEVAQQWRERLGKQRDAHWEDIIRKISPLADKDSLYLAAETEPDTYRKERMFSDHPAVMGAVGVLPLNVAQVDLAKMKKTEQWIWKNWKWATSWGWDYPMMAMCAARMGEPQNAVGALLMKQQKNTYLVSGHNYQDARLRLYLPGNGGLLMAVGMMCAGWDGSTHPNPGFPQDGNWNVRWEGLKPLP</sequence>
<dbReference type="Proteomes" id="UP001196765">
    <property type="component" value="Unassembled WGS sequence"/>
</dbReference>
<protein>
    <submittedName>
        <fullName evidence="1">Uncharacterized protein</fullName>
    </submittedName>
</protein>
<accession>A0AAW4MYX1</accession>
<proteinExistence type="predicted"/>
<evidence type="ECO:0000313" key="1">
    <source>
        <dbReference type="EMBL" id="MBV3387802.1"/>
    </source>
</evidence>
<gene>
    <name evidence="1" type="ORF">KSW82_08620</name>
</gene>